<evidence type="ECO:0000256" key="11">
    <source>
        <dbReference type="PROSITE-ProRule" id="PRU00277"/>
    </source>
</evidence>
<dbReference type="PANTHER" id="PTHR46512:SF9">
    <property type="entry name" value="PEPTIDYLPROLYL ISOMERASE"/>
    <property type="match status" value="1"/>
</dbReference>
<evidence type="ECO:0000313" key="17">
    <source>
        <dbReference type="Proteomes" id="UP001280121"/>
    </source>
</evidence>
<dbReference type="FunFam" id="3.40.50.1820:FF:000148">
    <property type="entry name" value="Serine carboxypeptidase-like 11"/>
    <property type="match status" value="1"/>
</dbReference>
<dbReference type="GO" id="GO:0003755">
    <property type="term" value="F:peptidyl-prolyl cis-trans isomerase activity"/>
    <property type="evidence" value="ECO:0007669"/>
    <property type="project" value="UniProtKB-KW"/>
</dbReference>
<dbReference type="GO" id="GO:0004185">
    <property type="term" value="F:serine-type carboxypeptidase activity"/>
    <property type="evidence" value="ECO:0007669"/>
    <property type="project" value="InterPro"/>
</dbReference>
<comment type="similarity">
    <text evidence="3">Belongs to the peptidase S10 family.</text>
</comment>
<evidence type="ECO:0000256" key="12">
    <source>
        <dbReference type="PROSITE-ProRule" id="PRU00339"/>
    </source>
</evidence>
<dbReference type="EC" id="5.2.1.8" evidence="4 11"/>
<dbReference type="Gene3D" id="3.40.50.1820">
    <property type="entry name" value="alpha/beta hydrolase"/>
    <property type="match status" value="1"/>
</dbReference>
<comment type="caution">
    <text evidence="16">The sequence shown here is derived from an EMBL/GenBank/DDBJ whole genome shotgun (WGS) entry which is preliminary data.</text>
</comment>
<feature type="region of interest" description="Disordered" evidence="14">
    <location>
        <begin position="1"/>
        <end position="28"/>
    </location>
</feature>
<dbReference type="Pfam" id="PF00254">
    <property type="entry name" value="FKBP_C"/>
    <property type="match status" value="3"/>
</dbReference>
<evidence type="ECO:0000256" key="4">
    <source>
        <dbReference type="ARBA" id="ARBA00013194"/>
    </source>
</evidence>
<keyword evidence="17" id="KW-1185">Reference proteome</keyword>
<evidence type="ECO:0000259" key="15">
    <source>
        <dbReference type="PROSITE" id="PS50059"/>
    </source>
</evidence>
<dbReference type="PROSITE" id="PS50005">
    <property type="entry name" value="TPR"/>
    <property type="match status" value="1"/>
</dbReference>
<keyword evidence="13" id="KW-0175">Coiled coil</keyword>
<protein>
    <recommendedName>
        <fullName evidence="4 11">peptidylprolyl isomerase</fullName>
        <ecNumber evidence="4 11">5.2.1.8</ecNumber>
    </recommendedName>
</protein>
<feature type="repeat" description="TPR" evidence="12">
    <location>
        <begin position="488"/>
        <end position="521"/>
    </location>
</feature>
<evidence type="ECO:0000256" key="8">
    <source>
        <dbReference type="ARBA" id="ARBA00023110"/>
    </source>
</evidence>
<feature type="coiled-coil region" evidence="13">
    <location>
        <begin position="517"/>
        <end position="544"/>
    </location>
</feature>
<name>A0AAD9XIU2_9ROSI</name>
<dbReference type="InterPro" id="IPR001563">
    <property type="entry name" value="Peptidase_S10"/>
</dbReference>
<evidence type="ECO:0000256" key="7">
    <source>
        <dbReference type="ARBA" id="ARBA00022803"/>
    </source>
</evidence>
<dbReference type="FunFam" id="3.10.50.40:FF:000017">
    <property type="entry name" value="Peptidylprolyl isomerase"/>
    <property type="match status" value="1"/>
</dbReference>
<dbReference type="SUPFAM" id="SSF53474">
    <property type="entry name" value="alpha/beta-Hydrolases"/>
    <property type="match status" value="1"/>
</dbReference>
<keyword evidence="8 11" id="KW-0697">Rotamase</keyword>
<dbReference type="SUPFAM" id="SSF48452">
    <property type="entry name" value="TPR-like"/>
    <property type="match status" value="1"/>
</dbReference>
<feature type="domain" description="PPIase FKBP-type" evidence="15">
    <location>
        <begin position="177"/>
        <end position="268"/>
    </location>
</feature>
<evidence type="ECO:0000256" key="14">
    <source>
        <dbReference type="SAM" id="MobiDB-lite"/>
    </source>
</evidence>
<evidence type="ECO:0000256" key="10">
    <source>
        <dbReference type="ARBA" id="ARBA00023235"/>
    </source>
</evidence>
<dbReference type="InterPro" id="IPR011990">
    <property type="entry name" value="TPR-like_helical_dom_sf"/>
</dbReference>
<dbReference type="FunFam" id="1.25.40.10:FF:000008">
    <property type="entry name" value="Peptidylprolyl isomerase"/>
    <property type="match status" value="1"/>
</dbReference>
<evidence type="ECO:0000256" key="1">
    <source>
        <dbReference type="ARBA" id="ARBA00000971"/>
    </source>
</evidence>
<dbReference type="InterPro" id="IPR029058">
    <property type="entry name" value="AB_hydrolase_fold"/>
</dbReference>
<feature type="domain" description="PPIase FKBP-type" evidence="15">
    <location>
        <begin position="62"/>
        <end position="149"/>
    </location>
</feature>
<evidence type="ECO:0000256" key="9">
    <source>
        <dbReference type="ARBA" id="ARBA00023180"/>
    </source>
</evidence>
<evidence type="ECO:0000256" key="5">
    <source>
        <dbReference type="ARBA" id="ARBA00022729"/>
    </source>
</evidence>
<dbReference type="PROSITE" id="PS50059">
    <property type="entry name" value="FKBP_PPIASE"/>
    <property type="match status" value="3"/>
</dbReference>
<dbReference type="Proteomes" id="UP001280121">
    <property type="component" value="Unassembled WGS sequence"/>
</dbReference>
<dbReference type="GO" id="GO:0006508">
    <property type="term" value="P:proteolysis"/>
    <property type="evidence" value="ECO:0007669"/>
    <property type="project" value="InterPro"/>
</dbReference>
<feature type="compositionally biased region" description="Acidic residues" evidence="14">
    <location>
        <begin position="13"/>
        <end position="24"/>
    </location>
</feature>
<comment type="catalytic activity">
    <reaction evidence="1 11">
        <text>[protein]-peptidylproline (omega=180) = [protein]-peptidylproline (omega=0)</text>
        <dbReference type="Rhea" id="RHEA:16237"/>
        <dbReference type="Rhea" id="RHEA-COMP:10747"/>
        <dbReference type="Rhea" id="RHEA-COMP:10748"/>
        <dbReference type="ChEBI" id="CHEBI:83833"/>
        <dbReference type="ChEBI" id="CHEBI:83834"/>
        <dbReference type="EC" id="5.2.1.8"/>
    </reaction>
</comment>
<proteinExistence type="inferred from homology"/>
<dbReference type="InterPro" id="IPR019734">
    <property type="entry name" value="TPR_rpt"/>
</dbReference>
<keyword evidence="6" id="KW-0677">Repeat</keyword>
<reference evidence="16" key="1">
    <citation type="journal article" date="2023" name="Plant J.">
        <title>Genome sequences and population genomics provide insights into the demographic history, inbreeding, and mutation load of two 'living fossil' tree species of Dipteronia.</title>
        <authorList>
            <person name="Feng Y."/>
            <person name="Comes H.P."/>
            <person name="Chen J."/>
            <person name="Zhu S."/>
            <person name="Lu R."/>
            <person name="Zhang X."/>
            <person name="Li P."/>
            <person name="Qiu J."/>
            <person name="Olsen K.M."/>
            <person name="Qiu Y."/>
        </authorList>
    </citation>
    <scope>NUCLEOTIDE SEQUENCE</scope>
    <source>
        <strain evidence="16">KIB01</strain>
    </source>
</reference>
<sequence length="1020" mass="113761">MRMEKGTRVSDIGVEDELDEEPGEVIESAPPLKVGEERELSNSGIKKKLLKRGLSWETPEFGDEVTIHYVGTLLDGTEFVSTRDTDEPLTFKLGSVEVVAGLNNGVATMRKGECALFTFPSELGFGVEGGNGVPSNSVFQFEVELVSWITVVDVSRDGGIIKKILNKGERDELPCDEDEVLVIYRVMLGDGTVVAKTPEEGIEFYVKDGHLCPALAKAILTMKKGEKVKLIVQPQYAFGEQGRDVNDGFQTVPPNSVLDFDLELVSFKSVIDVCGDSKVVKKILNEGEGGFTANEGATVTISYTARLEDGTVFEKKGIDGDQPLEFITDEEQVIVGLDRVAATMRKGERAISTIDPEYGFGRVEVKRDLATVPACSKLIYEVEMLDFIMEKAPWELNNQEKIAAAGRKKEEGNLLFKTGKYQRAGKKYDKAADYVSEDGSFADDEQTLVKSLRVSCWLNGAACSLKLNDLQEAINLCSKVLDYEFHNVKALYRRAQAYMEIGDLASAELDIKKANEVDPQNREVKLLQNKLKQLQTESNKRDAKLYGNMFTSVTVDSSVATKLLLTMEWLLTPVKQLAAAAVSHSSTVKFLPGFKGPLPFELETGYVGVDLESEDSQIFYYFVKSEKNPEEDPLILWLTGGPGCSAFSALFYEIGPLNFNLVEYNGSLPTLVLNPNAWTKVASILFVDLPVGAGFSYAGLTPPLASRTGDFIQIHQATQCLRKWLMDHHPELLSNPVYIGGDSYSGITVPGVVQQISNGNEENIKPLINLQGYILGNPLTESNFDGNSKIPFAHGMGLISDELYESLKRTCRGQYQIIDPSNADCLKHFQAYKKCISGVEASHILNPKCPFSSPKPHVEMFDKRRSLTQHHPRHFIDPEPELPSIHCFTYRYLLSRYWANDKSVRKALHIRERSIGEWIRCNYGLNYTEEISSSLQFHASLSSKGFRSLIYSGDHDMIVPFVGTQAWIRSLNYSIVDDWRPWILHGQVAGFTRTYSNKMTFATVKARKFLHFLFPLLEKM</sequence>
<keyword evidence="10 11" id="KW-0413">Isomerase</keyword>
<dbReference type="GO" id="GO:0016752">
    <property type="term" value="F:sinapoyltransferase activity"/>
    <property type="evidence" value="ECO:0007669"/>
    <property type="project" value="UniProtKB-ARBA"/>
</dbReference>
<feature type="domain" description="PPIase FKBP-type" evidence="15">
    <location>
        <begin position="296"/>
        <end position="388"/>
    </location>
</feature>
<evidence type="ECO:0000313" key="16">
    <source>
        <dbReference type="EMBL" id="KAK2660110.1"/>
    </source>
</evidence>
<organism evidence="16 17">
    <name type="scientific">Dipteronia dyeriana</name>
    <dbReference type="NCBI Taxonomy" id="168575"/>
    <lineage>
        <taxon>Eukaryota</taxon>
        <taxon>Viridiplantae</taxon>
        <taxon>Streptophyta</taxon>
        <taxon>Embryophyta</taxon>
        <taxon>Tracheophyta</taxon>
        <taxon>Spermatophyta</taxon>
        <taxon>Magnoliopsida</taxon>
        <taxon>eudicotyledons</taxon>
        <taxon>Gunneridae</taxon>
        <taxon>Pentapetalae</taxon>
        <taxon>rosids</taxon>
        <taxon>malvids</taxon>
        <taxon>Sapindales</taxon>
        <taxon>Sapindaceae</taxon>
        <taxon>Hippocastanoideae</taxon>
        <taxon>Acereae</taxon>
        <taxon>Dipteronia</taxon>
    </lineage>
</organism>
<dbReference type="Gene3D" id="3.10.50.40">
    <property type="match status" value="3"/>
</dbReference>
<dbReference type="GO" id="GO:0019748">
    <property type="term" value="P:secondary metabolic process"/>
    <property type="evidence" value="ECO:0007669"/>
    <property type="project" value="UniProtKB-ARBA"/>
</dbReference>
<dbReference type="Pfam" id="PF14559">
    <property type="entry name" value="TPR_19"/>
    <property type="match status" value="1"/>
</dbReference>
<dbReference type="PRINTS" id="PR00724">
    <property type="entry name" value="CRBOXYPTASEC"/>
</dbReference>
<evidence type="ECO:0000256" key="13">
    <source>
        <dbReference type="SAM" id="Coils"/>
    </source>
</evidence>
<dbReference type="EMBL" id="JANJYI010000002">
    <property type="protein sequence ID" value="KAK2660110.1"/>
    <property type="molecule type" value="Genomic_DNA"/>
</dbReference>
<keyword evidence="9" id="KW-0325">Glycoprotein</keyword>
<dbReference type="SUPFAM" id="SSF54534">
    <property type="entry name" value="FKBP-like"/>
    <property type="match status" value="3"/>
</dbReference>
<keyword evidence="5" id="KW-0732">Signal</keyword>
<dbReference type="Gene3D" id="1.25.40.10">
    <property type="entry name" value="Tetratricopeptide repeat domain"/>
    <property type="match status" value="1"/>
</dbReference>
<comment type="similarity">
    <text evidence="2">Belongs to the FKBP-type PPIase family.</text>
</comment>
<keyword evidence="7 12" id="KW-0802">TPR repeat</keyword>
<dbReference type="Pfam" id="PF00450">
    <property type="entry name" value="Peptidase_S10"/>
    <property type="match status" value="1"/>
</dbReference>
<dbReference type="InterPro" id="IPR001179">
    <property type="entry name" value="PPIase_FKBP_dom"/>
</dbReference>
<accession>A0AAD9XIU2</accession>
<dbReference type="SMART" id="SM00028">
    <property type="entry name" value="TPR"/>
    <property type="match status" value="3"/>
</dbReference>
<evidence type="ECO:0000256" key="2">
    <source>
        <dbReference type="ARBA" id="ARBA00006577"/>
    </source>
</evidence>
<evidence type="ECO:0000256" key="3">
    <source>
        <dbReference type="ARBA" id="ARBA00009431"/>
    </source>
</evidence>
<evidence type="ECO:0000256" key="6">
    <source>
        <dbReference type="ARBA" id="ARBA00022737"/>
    </source>
</evidence>
<gene>
    <name evidence="16" type="ORF">Ddye_006643</name>
</gene>
<dbReference type="InterPro" id="IPR050754">
    <property type="entry name" value="FKBP4/5/8-like"/>
</dbReference>
<dbReference type="InterPro" id="IPR046357">
    <property type="entry name" value="PPIase_dom_sf"/>
</dbReference>
<dbReference type="PANTHER" id="PTHR46512">
    <property type="entry name" value="PEPTIDYLPROLYL ISOMERASE"/>
    <property type="match status" value="1"/>
</dbReference>
<dbReference type="AlphaFoldDB" id="A0AAD9XIU2"/>